<evidence type="ECO:0000313" key="2">
    <source>
        <dbReference type="Proteomes" id="UP000176322"/>
    </source>
</evidence>
<accession>A0A1F6BYF0</accession>
<dbReference type="EMBL" id="MFKO01000002">
    <property type="protein sequence ID" value="OGG41931.1"/>
    <property type="molecule type" value="Genomic_DNA"/>
</dbReference>
<evidence type="ECO:0000313" key="1">
    <source>
        <dbReference type="EMBL" id="OGG41931.1"/>
    </source>
</evidence>
<organism evidence="1 2">
    <name type="scientific">Candidatus Kaiserbacteria bacterium RIFCSPHIGHO2_01_FULL_46_22</name>
    <dbReference type="NCBI Taxonomy" id="1798475"/>
    <lineage>
        <taxon>Bacteria</taxon>
        <taxon>Candidatus Kaiseribacteriota</taxon>
    </lineage>
</organism>
<protein>
    <submittedName>
        <fullName evidence="1">Uncharacterized protein</fullName>
    </submittedName>
</protein>
<sequence>MFDILKLPSKYYFNEDTIKSGNYIDDGSLLVYYKLMQGWFSGKDTTLSFLWGGPVEWSSKDLVSYLLKLSREYSLKIENIEVIWGAIEDEYEKTLIDTDKNILPEYEAEFLIYFQKQDEYNKQVEAGKIDKKDIHTWFEKVQKYNPKHFEGSYKWALDQLKDNSGSEFAKLFNRLKIGQATADDIEMVLIYASRTLPYVVNMEDSEQVEAQHSKELMSYVLSYLSFSIVTTEDDRQKIKDDISEYLDLFIEDKLNHGREKVRIQDTSITYPSNILNFNAHKEIFSDYLKDMLSKYGNNFRIINKFEDEFPYDDNGLAPDEMKERYRTKDFLFVHCVLAFKKLGLIRMQGISTNWDALDVKPLAYESQIEVLPSFLGNQVSDKLNFDTDKSRLYVKGNEIKIKKFGDEYHTLRIIFEDPDELSKEWFFSEIREKIDESIIDDKKYYNAIYQIGLKLKANGIDNFFIRTKQSVKIDSKYLS</sequence>
<gene>
    <name evidence="1" type="ORF">A2837_01855</name>
</gene>
<comment type="caution">
    <text evidence="1">The sequence shown here is derived from an EMBL/GenBank/DDBJ whole genome shotgun (WGS) entry which is preliminary data.</text>
</comment>
<reference evidence="1 2" key="1">
    <citation type="journal article" date="2016" name="Nat. Commun.">
        <title>Thousands of microbial genomes shed light on interconnected biogeochemical processes in an aquifer system.</title>
        <authorList>
            <person name="Anantharaman K."/>
            <person name="Brown C.T."/>
            <person name="Hug L.A."/>
            <person name="Sharon I."/>
            <person name="Castelle C.J."/>
            <person name="Probst A.J."/>
            <person name="Thomas B.C."/>
            <person name="Singh A."/>
            <person name="Wilkins M.J."/>
            <person name="Karaoz U."/>
            <person name="Brodie E.L."/>
            <person name="Williams K.H."/>
            <person name="Hubbard S.S."/>
            <person name="Banfield J.F."/>
        </authorList>
    </citation>
    <scope>NUCLEOTIDE SEQUENCE [LARGE SCALE GENOMIC DNA]</scope>
</reference>
<name>A0A1F6BYF0_9BACT</name>
<dbReference type="Proteomes" id="UP000176322">
    <property type="component" value="Unassembled WGS sequence"/>
</dbReference>
<dbReference type="STRING" id="1798475.A2837_01855"/>
<dbReference type="AlphaFoldDB" id="A0A1F6BYF0"/>
<proteinExistence type="predicted"/>